<organism evidence="1 2">
    <name type="scientific">Naganishia friedmannii</name>
    <dbReference type="NCBI Taxonomy" id="89922"/>
    <lineage>
        <taxon>Eukaryota</taxon>
        <taxon>Fungi</taxon>
        <taxon>Dikarya</taxon>
        <taxon>Basidiomycota</taxon>
        <taxon>Agaricomycotina</taxon>
        <taxon>Tremellomycetes</taxon>
        <taxon>Filobasidiales</taxon>
        <taxon>Filobasidiaceae</taxon>
        <taxon>Naganishia</taxon>
    </lineage>
</organism>
<evidence type="ECO:0000313" key="2">
    <source>
        <dbReference type="Proteomes" id="UP001227268"/>
    </source>
</evidence>
<dbReference type="EMBL" id="JASBWT010000016">
    <property type="protein sequence ID" value="KAJ9097591.1"/>
    <property type="molecule type" value="Genomic_DNA"/>
</dbReference>
<gene>
    <name evidence="1" type="ORF">QFC21_004625</name>
</gene>
<proteinExistence type="predicted"/>
<reference evidence="1" key="1">
    <citation type="submission" date="2023-04" db="EMBL/GenBank/DDBJ databases">
        <title>Draft Genome sequencing of Naganishia species isolated from polar environments using Oxford Nanopore Technology.</title>
        <authorList>
            <person name="Leo P."/>
            <person name="Venkateswaran K."/>
        </authorList>
    </citation>
    <scope>NUCLEOTIDE SEQUENCE</scope>
    <source>
        <strain evidence="1">MNA-CCFEE 5423</strain>
    </source>
</reference>
<evidence type="ECO:0000313" key="1">
    <source>
        <dbReference type="EMBL" id="KAJ9097591.1"/>
    </source>
</evidence>
<keyword evidence="2" id="KW-1185">Reference proteome</keyword>
<sequence length="1186" mass="120928">MRFPLGAGITSLSLVLQCLAAPAPSPSSASTTTTAAVVVVTQTVTDHVTVTDHTTQTDIVLETAYLLPSFPPCYAQPTGTGVPLIYEPVATARVGANGGNQGSSAFEGAPSNSNGGSSNSNDVSAHSSSSAGSSNSDVGSSNASNGNSPLSSSSSTGNSASPANGLTTVSTNGNTGGASATLNTTEGMAGATESAPTLFPIVPPGHDTTHVGTLTPSTNGSYYYTENGTIDTSIEHLFAEVNTTYMYPTVTIPHTALISSVTCLANGTELAIAFNSTDAYQYAMTHWTVGKEGFLLVTDTIGCSASNDGQHTYWLVSGLTYNNATSTVIAKVTELAVADALDNVSLVWGSWTPAGSTPSTPINLPGNVTANTPGTSTNGNSSAVPGTASGSTSANSTVPSAASFAHLTCANPPDSYMGLPTAPCGPDFDAVLDAKIGFLDFTPDEDTTTAQANAAFDDILGGSGPDATARRRALSARFIHAGLVKREDCGYFDLICKARNAYHALIEAPAKIIEKTKEYGQQFVNTVVDVSTGFYNGAKAAVNILSNPTFDTTVPVAIGPTNGDSPFGPAYLLYHTDVKKKNGAKGTLDVYCVECGITGSADIHGALDYSILQLSITKAEIGLNGNLKAKAALGLHAEGSFERNYNKNLYTYPIPRAGVKVGNLLTVGVIVSLDATADININAEVDVLTGMTLTIADFAANLDMVDHTKSSVRGFEPTYERQFTASGSVTASVGLGLPVEIGVGIEVPPIPSIGRRVVGLKNSPFLTVSVTGKASVSIGSGISARAEADGSSSDSGSEGDSGSGSPATPDNCANSISFSLDIHDKFDLDLLGFIYPIVSFDKTGVLTGEKCFGSGVISPAPESPATPADGSSGEASAAPADGSPSVDSAAPAAASGGSSSDTEAAPASSDGSSSGTTAVSTSDTSTDVGAAPAERRRSFRFARDLASNSSTTMLANVTSATSAMNSTTPSTTSFGNNTAATSVLQQIGGADGNETAITDALGSAIDGLDGDSSTNSTDGMTYGSIVDFSGKYVLGVSDDGNFYIDTVSNQAQTIGFAFEDSVAIADEEGDTLFYYPDEMKTLGVSRFRAVGIESVPKTAELISLKPINYDDSTATPGVFLAVDTKYNTFATILCNFEGGLDSKIFLASSVADGVAMLKKAELQYVITGGPVTDCAPIAFKSDFAGY</sequence>
<name>A0ACC2VFH8_9TREE</name>
<accession>A0ACC2VFH8</accession>
<protein>
    <submittedName>
        <fullName evidence="1">Uncharacterized protein</fullName>
    </submittedName>
</protein>
<comment type="caution">
    <text evidence="1">The sequence shown here is derived from an EMBL/GenBank/DDBJ whole genome shotgun (WGS) entry which is preliminary data.</text>
</comment>
<dbReference type="Proteomes" id="UP001227268">
    <property type="component" value="Unassembled WGS sequence"/>
</dbReference>